<gene>
    <name evidence="9" type="primary">trpC</name>
    <name evidence="11" type="ORF">P343_10720</name>
</gene>
<dbReference type="GO" id="GO:0004640">
    <property type="term" value="F:phosphoribosylanthranilate isomerase activity"/>
    <property type="evidence" value="ECO:0007669"/>
    <property type="project" value="TreeGrafter"/>
</dbReference>
<dbReference type="InterPro" id="IPR045186">
    <property type="entry name" value="Indole-3-glycerol_P_synth"/>
</dbReference>
<keyword evidence="12" id="KW-1185">Reference proteome</keyword>
<evidence type="ECO:0000256" key="6">
    <source>
        <dbReference type="ARBA" id="ARBA00022822"/>
    </source>
</evidence>
<accession>V6J4T3</accession>
<dbReference type="Pfam" id="PF00218">
    <property type="entry name" value="IGPS"/>
    <property type="match status" value="1"/>
</dbReference>
<sequence>MPESILNRILQTKLEELAVFKMPEITREKGHYSLKKALDNSNHELGLIAEIKQASPSKGVFARSINATSVAQSYERAGADAISVLTDRTYFHGSIENLIKATNNVQLPVLRKDFIIDERQIEEANRCGADAILLIAAALDPQKLHDLYLAAKARGLESLVEVHSTDEAERVLRVFTPEIMGINNRNLNTFETRLAVTEAVGKSIPEEVLMVSESGVHTAEDVRFLRNHRARAALVGEALICSDSPEHKIRELFGEVVRNNASLA</sequence>
<evidence type="ECO:0000256" key="4">
    <source>
        <dbReference type="ARBA" id="ARBA00022605"/>
    </source>
</evidence>
<evidence type="ECO:0000256" key="7">
    <source>
        <dbReference type="ARBA" id="ARBA00023141"/>
    </source>
</evidence>
<keyword evidence="8 9" id="KW-0456">Lyase</keyword>
<dbReference type="FunFam" id="3.20.20.70:FF:000024">
    <property type="entry name" value="Indole-3-glycerol phosphate synthase"/>
    <property type="match status" value="1"/>
</dbReference>
<name>V6J4T3_9BACL</name>
<dbReference type="UniPathway" id="UPA00035">
    <property type="reaction ID" value="UER00043"/>
</dbReference>
<keyword evidence="4 9" id="KW-0028">Amino-acid biosynthesis</keyword>
<organism evidence="11 12">
    <name type="scientific">Sporolactobacillus laevolacticus DSM 442</name>
    <dbReference type="NCBI Taxonomy" id="1395513"/>
    <lineage>
        <taxon>Bacteria</taxon>
        <taxon>Bacillati</taxon>
        <taxon>Bacillota</taxon>
        <taxon>Bacilli</taxon>
        <taxon>Bacillales</taxon>
        <taxon>Sporolactobacillaceae</taxon>
        <taxon>Sporolactobacillus</taxon>
    </lineage>
</organism>
<proteinExistence type="inferred from homology"/>
<comment type="similarity">
    <text evidence="3 9">Belongs to the TrpC family.</text>
</comment>
<comment type="catalytic activity">
    <reaction evidence="1 9">
        <text>1-(2-carboxyphenylamino)-1-deoxy-D-ribulose 5-phosphate + H(+) = (1S,2R)-1-C-(indol-3-yl)glycerol 3-phosphate + CO2 + H2O</text>
        <dbReference type="Rhea" id="RHEA:23476"/>
        <dbReference type="ChEBI" id="CHEBI:15377"/>
        <dbReference type="ChEBI" id="CHEBI:15378"/>
        <dbReference type="ChEBI" id="CHEBI:16526"/>
        <dbReference type="ChEBI" id="CHEBI:58613"/>
        <dbReference type="ChEBI" id="CHEBI:58866"/>
        <dbReference type="EC" id="4.1.1.48"/>
    </reaction>
</comment>
<keyword evidence="5 9" id="KW-0210">Decarboxylase</keyword>
<dbReference type="HAMAP" id="MF_00134_B">
    <property type="entry name" value="IGPS_B"/>
    <property type="match status" value="1"/>
</dbReference>
<dbReference type="GO" id="GO:0000162">
    <property type="term" value="P:L-tryptophan biosynthetic process"/>
    <property type="evidence" value="ECO:0007669"/>
    <property type="project" value="UniProtKB-UniRule"/>
</dbReference>
<dbReference type="PROSITE" id="PS00614">
    <property type="entry name" value="IGPS"/>
    <property type="match status" value="1"/>
</dbReference>
<keyword evidence="6 9" id="KW-0822">Tryptophan biosynthesis</keyword>
<dbReference type="CDD" id="cd00331">
    <property type="entry name" value="IGPS"/>
    <property type="match status" value="1"/>
</dbReference>
<dbReference type="InterPro" id="IPR011060">
    <property type="entry name" value="RibuloseP-bd_barrel"/>
</dbReference>
<dbReference type="eggNOG" id="COG0134">
    <property type="taxonomic scope" value="Bacteria"/>
</dbReference>
<evidence type="ECO:0000256" key="3">
    <source>
        <dbReference type="ARBA" id="ARBA00008737"/>
    </source>
</evidence>
<dbReference type="Gene3D" id="3.20.20.70">
    <property type="entry name" value="Aldolase class I"/>
    <property type="match status" value="1"/>
</dbReference>
<evidence type="ECO:0000313" key="12">
    <source>
        <dbReference type="Proteomes" id="UP000018296"/>
    </source>
</evidence>
<evidence type="ECO:0000259" key="10">
    <source>
        <dbReference type="Pfam" id="PF00218"/>
    </source>
</evidence>
<evidence type="ECO:0000256" key="2">
    <source>
        <dbReference type="ARBA" id="ARBA00004696"/>
    </source>
</evidence>
<comment type="caution">
    <text evidence="11">The sequence shown here is derived from an EMBL/GenBank/DDBJ whole genome shotgun (WGS) entry which is preliminary data.</text>
</comment>
<dbReference type="SUPFAM" id="SSF51366">
    <property type="entry name" value="Ribulose-phoshate binding barrel"/>
    <property type="match status" value="1"/>
</dbReference>
<feature type="domain" description="Indole-3-glycerol phosphate synthase" evidence="10">
    <location>
        <begin position="25"/>
        <end position="252"/>
    </location>
</feature>
<dbReference type="Proteomes" id="UP000018296">
    <property type="component" value="Unassembled WGS sequence"/>
</dbReference>
<dbReference type="EC" id="4.1.1.48" evidence="9"/>
<dbReference type="InterPro" id="IPR013785">
    <property type="entry name" value="Aldolase_TIM"/>
</dbReference>
<dbReference type="InterPro" id="IPR013798">
    <property type="entry name" value="Indole-3-glycerol_P_synth_dom"/>
</dbReference>
<dbReference type="InterPro" id="IPR001468">
    <property type="entry name" value="Indole-3-GlycerolPSynthase_CS"/>
</dbReference>
<dbReference type="NCBIfam" id="NF001377">
    <property type="entry name" value="PRK00278.2-4"/>
    <property type="match status" value="1"/>
</dbReference>
<evidence type="ECO:0000256" key="5">
    <source>
        <dbReference type="ARBA" id="ARBA00022793"/>
    </source>
</evidence>
<reference evidence="11 12" key="1">
    <citation type="journal article" date="2013" name="Genome Announc.">
        <title>Genome Sequence of Sporolactobacillus laevolacticus DSM442, an Efficient Polymer-Grade D-Lactate Producer from Agricultural Waste Cottonseed as a Nitrogen Source.</title>
        <authorList>
            <person name="Wang H."/>
            <person name="Wang L."/>
            <person name="Ju J."/>
            <person name="Yu B."/>
            <person name="Ma Y."/>
        </authorList>
    </citation>
    <scope>NUCLEOTIDE SEQUENCE [LARGE SCALE GENOMIC DNA]</scope>
    <source>
        <strain evidence="11 12">DSM 442</strain>
    </source>
</reference>
<dbReference type="AlphaFoldDB" id="V6J4T3"/>
<evidence type="ECO:0000256" key="1">
    <source>
        <dbReference type="ARBA" id="ARBA00001633"/>
    </source>
</evidence>
<dbReference type="PANTHER" id="PTHR22854:SF2">
    <property type="entry name" value="INDOLE-3-GLYCEROL-PHOSPHATE SYNTHASE"/>
    <property type="match status" value="1"/>
</dbReference>
<protein>
    <recommendedName>
        <fullName evidence="9">Indole-3-glycerol phosphate synthase</fullName>
        <shortName evidence="9">IGPS</shortName>
        <ecNumber evidence="9">4.1.1.48</ecNumber>
    </recommendedName>
</protein>
<dbReference type="GO" id="GO:0004425">
    <property type="term" value="F:indole-3-glycerol-phosphate synthase activity"/>
    <property type="evidence" value="ECO:0007669"/>
    <property type="project" value="UniProtKB-UniRule"/>
</dbReference>
<comment type="pathway">
    <text evidence="2 9">Amino-acid biosynthesis; L-tryptophan biosynthesis; L-tryptophan from chorismate: step 4/5.</text>
</comment>
<evidence type="ECO:0000256" key="8">
    <source>
        <dbReference type="ARBA" id="ARBA00023239"/>
    </source>
</evidence>
<dbReference type="STRING" id="1395513.P343_10720"/>
<dbReference type="PATRIC" id="fig|1395513.3.peg.2165"/>
<keyword evidence="7 9" id="KW-0057">Aromatic amino acid biosynthesis</keyword>
<evidence type="ECO:0000313" key="11">
    <source>
        <dbReference type="EMBL" id="EST11724.1"/>
    </source>
</evidence>
<evidence type="ECO:0000256" key="9">
    <source>
        <dbReference type="HAMAP-Rule" id="MF_00134"/>
    </source>
</evidence>
<dbReference type="OrthoDB" id="9804217at2"/>
<dbReference type="EMBL" id="AWTC01000009">
    <property type="protein sequence ID" value="EST11724.1"/>
    <property type="molecule type" value="Genomic_DNA"/>
</dbReference>
<dbReference type="PANTHER" id="PTHR22854">
    <property type="entry name" value="TRYPTOPHAN BIOSYNTHESIS PROTEIN"/>
    <property type="match status" value="1"/>
</dbReference>